<reference evidence="1" key="1">
    <citation type="submission" date="2019-08" db="EMBL/GenBank/DDBJ databases">
        <authorList>
            <person name="Kucharzyk K."/>
            <person name="Murdoch R.W."/>
            <person name="Higgins S."/>
            <person name="Loffler F."/>
        </authorList>
    </citation>
    <scope>NUCLEOTIDE SEQUENCE</scope>
</reference>
<accession>A0A644VGY5</accession>
<evidence type="ECO:0008006" key="2">
    <source>
        <dbReference type="Google" id="ProtNLM"/>
    </source>
</evidence>
<dbReference type="AlphaFoldDB" id="A0A644VGY5"/>
<comment type="caution">
    <text evidence="1">The sequence shown here is derived from an EMBL/GenBank/DDBJ whole genome shotgun (WGS) entry which is preliminary data.</text>
</comment>
<name>A0A644VGY5_9ZZZZ</name>
<gene>
    <name evidence="1" type="ORF">SDC9_35925</name>
</gene>
<organism evidence="1">
    <name type="scientific">bioreactor metagenome</name>
    <dbReference type="NCBI Taxonomy" id="1076179"/>
    <lineage>
        <taxon>unclassified sequences</taxon>
        <taxon>metagenomes</taxon>
        <taxon>ecological metagenomes</taxon>
    </lineage>
</organism>
<protein>
    <recommendedName>
        <fullName evidence="2">NAD-specific glutamate dehydrogenase</fullName>
    </recommendedName>
</protein>
<sequence>MRGGAELEGLRHAAKALVDLGGGVTRDLEGLVHDLEVMVADRARDQLVAVAGEVVLIAQNVERVALQCLETALRHREGVVREVDLAVVGLLVHREVDDPAEAEHAFLGQAKLAADLVAGLAGDRLELLGLAAEEEHCVALVQVELGPDRLGALGAKGLGDRAGGLHRTVLGLAPEDVAHAGQAIRLGEGVHPVTELAAAAGRRGNRTNLGALGLEQLGEDAKARVAELGADIGHLDRVAQVGLVRAVPQQRVLVGDLRPDRVDGLAGAEFLEHALHHRLHRGKDVFLLDEAHLDVELVEVGRAAVGARVLVAEAGRDLEVAVEARHHDQLLELLRRLRQGVELARVQARGHQEVTCALGRGGGDDRGLELVEARVPHPVAKRAHDVRAQDHLLVQAVAAQVEEAIGEAGFLGVVLIAEHRQRQLVGGTEDFHLAGIDLDLAGRDLRVDQLGRARLHRAVDADHPFGAHLLERGEGGAVAVADDLGDAVVVAQVDEQHAPVISHPVHPARETDGFAGIGGGERGAGMAAIGVHEAPLSTGMADLGPINREGAAKSSASRMTVWPDGLHSQVSGPFRARVPKIGRIPRADTAEDFG</sequence>
<evidence type="ECO:0000313" key="1">
    <source>
        <dbReference type="EMBL" id="MPL89883.1"/>
    </source>
</evidence>
<proteinExistence type="predicted"/>
<dbReference type="EMBL" id="VSSQ01000289">
    <property type="protein sequence ID" value="MPL89883.1"/>
    <property type="molecule type" value="Genomic_DNA"/>
</dbReference>